<evidence type="ECO:0000313" key="4">
    <source>
        <dbReference type="Proteomes" id="UP000010797"/>
    </source>
</evidence>
<feature type="transmembrane region" description="Helical" evidence="1">
    <location>
        <begin position="289"/>
        <end position="308"/>
    </location>
</feature>
<feature type="transmembrane region" description="Helical" evidence="1">
    <location>
        <begin position="12"/>
        <end position="37"/>
    </location>
</feature>
<feature type="domain" description="Dicarboxylate carrier MatC N-terminal" evidence="2">
    <location>
        <begin position="21"/>
        <end position="166"/>
    </location>
</feature>
<feature type="transmembrane region" description="Helical" evidence="1">
    <location>
        <begin position="132"/>
        <end position="158"/>
    </location>
</feature>
<dbReference type="Proteomes" id="UP000010797">
    <property type="component" value="Chromosome"/>
</dbReference>
<feature type="transmembrane region" description="Helical" evidence="1">
    <location>
        <begin position="68"/>
        <end position="87"/>
    </location>
</feature>
<reference evidence="4" key="1">
    <citation type="submission" date="2012-02" db="EMBL/GenBank/DDBJ databases">
        <title>Complete sequence of Desulfitobacterium dichloroeliminans LMG P-21439.</title>
        <authorList>
            <person name="Lucas S."/>
            <person name="Han J."/>
            <person name="Lapidus A."/>
            <person name="Cheng J.-F."/>
            <person name="Goodwin L."/>
            <person name="Pitluck S."/>
            <person name="Peters L."/>
            <person name="Ovchinnikova G."/>
            <person name="Teshima H."/>
            <person name="Detter J.C."/>
            <person name="Han C."/>
            <person name="Tapia R."/>
            <person name="Land M."/>
            <person name="Hauser L."/>
            <person name="Kyrpides N."/>
            <person name="Ivanova N."/>
            <person name="Pagani I."/>
            <person name="Kruse T."/>
            <person name="de Vos W.M."/>
            <person name="Boon N."/>
            <person name="Smidt H."/>
            <person name="Woyke T."/>
        </authorList>
    </citation>
    <scope>NUCLEOTIDE SEQUENCE [LARGE SCALE GENOMIC DNA]</scope>
    <source>
        <strain evidence="4">LMG P-21439 / DCA1</strain>
    </source>
</reference>
<keyword evidence="1" id="KW-0812">Transmembrane</keyword>
<dbReference type="Pfam" id="PF07158">
    <property type="entry name" value="MatC_N"/>
    <property type="match status" value="1"/>
</dbReference>
<dbReference type="RefSeq" id="WP_015262246.1">
    <property type="nucleotide sequence ID" value="NC_019903.1"/>
</dbReference>
<dbReference type="STRING" id="871963.Desdi_1806"/>
<feature type="transmembrane region" description="Helical" evidence="1">
    <location>
        <begin position="328"/>
        <end position="356"/>
    </location>
</feature>
<feature type="transmembrane region" description="Helical" evidence="1">
    <location>
        <begin position="193"/>
        <end position="212"/>
    </location>
</feature>
<feature type="transmembrane region" description="Helical" evidence="1">
    <location>
        <begin position="247"/>
        <end position="277"/>
    </location>
</feature>
<dbReference type="OrthoDB" id="2814158at2"/>
<dbReference type="eggNOG" id="COG1055">
    <property type="taxonomic scope" value="Bacteria"/>
</dbReference>
<feature type="transmembrane region" description="Helical" evidence="1">
    <location>
        <begin position="108"/>
        <end position="126"/>
    </location>
</feature>
<dbReference type="HOGENOM" id="CLU_052316_0_0_9"/>
<feature type="transmembrane region" description="Helical" evidence="1">
    <location>
        <begin position="44"/>
        <end position="62"/>
    </location>
</feature>
<dbReference type="EMBL" id="CP003344">
    <property type="protein sequence ID" value="AGA69256.1"/>
    <property type="molecule type" value="Genomic_DNA"/>
</dbReference>
<dbReference type="KEGG" id="ddl:Desdi_1806"/>
<keyword evidence="1" id="KW-0472">Membrane</keyword>
<evidence type="ECO:0000259" key="2">
    <source>
        <dbReference type="Pfam" id="PF07158"/>
    </source>
</evidence>
<evidence type="ECO:0000313" key="3">
    <source>
        <dbReference type="EMBL" id="AGA69256.1"/>
    </source>
</evidence>
<keyword evidence="1" id="KW-1133">Transmembrane helix</keyword>
<gene>
    <name evidence="3" type="ordered locus">Desdi_1806</name>
</gene>
<accession>L0F9B2</accession>
<proteinExistence type="predicted"/>
<evidence type="ECO:0000256" key="1">
    <source>
        <dbReference type="SAM" id="Phobius"/>
    </source>
</evidence>
<feature type="transmembrane region" description="Helical" evidence="1">
    <location>
        <begin position="416"/>
        <end position="440"/>
    </location>
</feature>
<organism evidence="3 4">
    <name type="scientific">Desulfitobacterium dichloroeliminans (strain LMG P-21439 / DCA1)</name>
    <dbReference type="NCBI Taxonomy" id="871963"/>
    <lineage>
        <taxon>Bacteria</taxon>
        <taxon>Bacillati</taxon>
        <taxon>Bacillota</taxon>
        <taxon>Clostridia</taxon>
        <taxon>Eubacteriales</taxon>
        <taxon>Desulfitobacteriaceae</taxon>
        <taxon>Desulfitobacterium</taxon>
    </lineage>
</organism>
<name>L0F9B2_DESDL</name>
<protein>
    <submittedName>
        <fullName evidence="3">Di-/tricarboxylate transporter</fullName>
    </submittedName>
</protein>
<dbReference type="InterPro" id="IPR009827">
    <property type="entry name" value="MatC_N"/>
</dbReference>
<dbReference type="AlphaFoldDB" id="L0F9B2"/>
<keyword evidence="4" id="KW-1185">Reference proteome</keyword>
<sequence>MFELDFLADTALAQTLAANMDVISLVALVLAIILSIWKNTNLGTLALGLTLVIGNLIGGVPVKTLIKAYPTSLLIMLAGVTFLFGIAQVNGTLDKITKYTVKSAKGNVAIIPIILFFLAFFLSSIGPGQISISALMAAPVMVLAVEVGIPPLLMALVVGNGAQAGAMSPLAPNGIVGNSVLAEMGITDMAMQMWISMLLVHILVAAFAYFFFGGAKLWKNRNDANSPAKVLAAMMVEPFNFAQKATLAAIAILVISVIGFGLDIGLVAFLLGSILIFMKCADEKAAFKAMPWGAIILVTGVSVMVGLMKNIGGMDLFAEIMANFSTPYTATLVVGFFSAIVSAYASTSGVIMPAFLPMAPLLLEKIGSDPAALPALITTIVVAGHLTDMSPLSTTGAVFISGAPDSVDSKPLFKGMMIWGLSMSVFGAVLCWLLFTVLGLA</sequence>